<dbReference type="Gene3D" id="1.10.101.10">
    <property type="entry name" value="PGBD-like superfamily/PGBD"/>
    <property type="match status" value="1"/>
</dbReference>
<gene>
    <name evidence="3" type="ORF">C0Q92_08465</name>
</gene>
<dbReference type="EMBL" id="PKLL01000009">
    <property type="protein sequence ID" value="RZE26235.1"/>
    <property type="molecule type" value="Genomic_DNA"/>
</dbReference>
<accession>A0A8G1ZTK8</accession>
<dbReference type="Proteomes" id="UP000292693">
    <property type="component" value="Unassembled WGS sequence"/>
</dbReference>
<reference evidence="3 4" key="1">
    <citation type="submission" date="2017-12" db="EMBL/GenBank/DDBJ databases">
        <title>Population genomics insights into the ecological differentiation and adaptive evolution in streptomycetes.</title>
        <authorList>
            <person name="Li Y."/>
            <person name="Huang Y."/>
        </authorList>
    </citation>
    <scope>NUCLEOTIDE SEQUENCE [LARGE SCALE GENOMIC DNA]</scope>
    <source>
        <strain evidence="3 4">NBRC 100770</strain>
    </source>
</reference>
<protein>
    <recommendedName>
        <fullName evidence="2">Peptidoglycan binding-like domain-containing protein</fullName>
    </recommendedName>
</protein>
<dbReference type="Pfam" id="PF01471">
    <property type="entry name" value="PG_binding_1"/>
    <property type="match status" value="1"/>
</dbReference>
<dbReference type="InterPro" id="IPR002477">
    <property type="entry name" value="Peptidoglycan-bd-like"/>
</dbReference>
<dbReference type="InterPro" id="IPR036365">
    <property type="entry name" value="PGBD-like_sf"/>
</dbReference>
<evidence type="ECO:0000259" key="2">
    <source>
        <dbReference type="Pfam" id="PF01471"/>
    </source>
</evidence>
<keyword evidence="1" id="KW-0732">Signal</keyword>
<evidence type="ECO:0000256" key="1">
    <source>
        <dbReference type="SAM" id="SignalP"/>
    </source>
</evidence>
<evidence type="ECO:0000313" key="3">
    <source>
        <dbReference type="EMBL" id="RZE26235.1"/>
    </source>
</evidence>
<comment type="caution">
    <text evidence="3">The sequence shown here is derived from an EMBL/GenBank/DDBJ whole genome shotgun (WGS) entry which is preliminary data.</text>
</comment>
<feature type="chain" id="PRO_5038627897" description="Peptidoglycan binding-like domain-containing protein" evidence="1">
    <location>
        <begin position="25"/>
        <end position="157"/>
    </location>
</feature>
<name>A0A8G1ZTK8_9ACTN</name>
<organism evidence="3 4">
    <name type="scientific">Streptomyces albidoflavus</name>
    <dbReference type="NCBI Taxonomy" id="1886"/>
    <lineage>
        <taxon>Bacteria</taxon>
        <taxon>Bacillati</taxon>
        <taxon>Actinomycetota</taxon>
        <taxon>Actinomycetes</taxon>
        <taxon>Kitasatosporales</taxon>
        <taxon>Streptomycetaceae</taxon>
        <taxon>Streptomyces</taxon>
        <taxon>Streptomyces albidoflavus group</taxon>
    </lineage>
</organism>
<dbReference type="SUPFAM" id="SSF47090">
    <property type="entry name" value="PGBD-like"/>
    <property type="match status" value="1"/>
</dbReference>
<dbReference type="AlphaFoldDB" id="A0A8G1ZTK8"/>
<feature type="signal peptide" evidence="1">
    <location>
        <begin position="1"/>
        <end position="24"/>
    </location>
</feature>
<feature type="domain" description="Peptidoglycan binding-like" evidence="2">
    <location>
        <begin position="79"/>
        <end position="138"/>
    </location>
</feature>
<evidence type="ECO:0000313" key="4">
    <source>
        <dbReference type="Proteomes" id="UP000292693"/>
    </source>
</evidence>
<sequence>MTRRVRGWAVAGVSALLLAGAATAAGPAVAAAGEQEQEGLGVAAASCTKTKKVYWGTPAASLPVSSGGSVNCLLGPGSSGSAVKALQHALARCHKVNLGAGGVDGIYGERTRAGVLAVQRAAGIAQDGVYGLQTQRSMNWDFQGGGQRFCGNIYVTP</sequence>
<dbReference type="InterPro" id="IPR036366">
    <property type="entry name" value="PGBDSf"/>
</dbReference>
<proteinExistence type="predicted"/>